<dbReference type="Proteomes" id="UP000199170">
    <property type="component" value="Unassembled WGS sequence"/>
</dbReference>
<keyword evidence="1" id="KW-0479">Metal-binding</keyword>
<dbReference type="GO" id="GO:0070813">
    <property type="term" value="P:hydrogen sulfide metabolic process"/>
    <property type="evidence" value="ECO:0007669"/>
    <property type="project" value="TreeGrafter"/>
</dbReference>
<proteinExistence type="predicted"/>
<dbReference type="RefSeq" id="WP_089767068.1">
    <property type="nucleotide sequence ID" value="NZ_FNPB01000005.1"/>
</dbReference>
<dbReference type="EMBL" id="FNPB01000005">
    <property type="protein sequence ID" value="SDY04370.1"/>
    <property type="molecule type" value="Genomic_DNA"/>
</dbReference>
<dbReference type="CDD" id="cd07724">
    <property type="entry name" value="POD-like_MBL-fold"/>
    <property type="match status" value="1"/>
</dbReference>
<gene>
    <name evidence="3" type="ORF">SAMN04487946_105257</name>
</gene>
<keyword evidence="4" id="KW-1185">Reference proteome</keyword>
<dbReference type="OrthoDB" id="9180at2157"/>
<evidence type="ECO:0000256" key="1">
    <source>
        <dbReference type="ARBA" id="ARBA00022723"/>
    </source>
</evidence>
<organism evidence="3 4">
    <name type="scientific">Halobellus clavatus</name>
    <dbReference type="NCBI Taxonomy" id="660517"/>
    <lineage>
        <taxon>Archaea</taxon>
        <taxon>Methanobacteriati</taxon>
        <taxon>Methanobacteriota</taxon>
        <taxon>Stenosarchaea group</taxon>
        <taxon>Halobacteria</taxon>
        <taxon>Halobacteriales</taxon>
        <taxon>Haloferacaceae</taxon>
        <taxon>Halobellus</taxon>
    </lineage>
</organism>
<name>A0A1H3GMV7_9EURY</name>
<reference evidence="4" key="1">
    <citation type="submission" date="2016-10" db="EMBL/GenBank/DDBJ databases">
        <authorList>
            <person name="Varghese N."/>
            <person name="Submissions S."/>
        </authorList>
    </citation>
    <scope>NUCLEOTIDE SEQUENCE [LARGE SCALE GENOMIC DNA]</scope>
    <source>
        <strain evidence="4">CGMCC 1.10118</strain>
    </source>
</reference>
<dbReference type="STRING" id="660517.SAMN04487946_105257"/>
<dbReference type="InterPro" id="IPR051682">
    <property type="entry name" value="Mito_Persulfide_Diox"/>
</dbReference>
<dbReference type="Pfam" id="PF00753">
    <property type="entry name" value="Lactamase_B"/>
    <property type="match status" value="1"/>
</dbReference>
<dbReference type="GO" id="GO:0004792">
    <property type="term" value="F:thiosulfate-cyanide sulfurtransferase activity"/>
    <property type="evidence" value="ECO:0007669"/>
    <property type="project" value="InterPro"/>
</dbReference>
<dbReference type="SMART" id="SM00450">
    <property type="entry name" value="RHOD"/>
    <property type="match status" value="1"/>
</dbReference>
<dbReference type="GO" id="GO:0006749">
    <property type="term" value="P:glutathione metabolic process"/>
    <property type="evidence" value="ECO:0007669"/>
    <property type="project" value="InterPro"/>
</dbReference>
<dbReference type="Pfam" id="PF00581">
    <property type="entry name" value="Rhodanese"/>
    <property type="match status" value="1"/>
</dbReference>
<dbReference type="InterPro" id="IPR036873">
    <property type="entry name" value="Rhodanese-like_dom_sf"/>
</dbReference>
<dbReference type="AlphaFoldDB" id="A0A1H3GMV7"/>
<dbReference type="PANTHER" id="PTHR43084">
    <property type="entry name" value="PERSULFIDE DIOXYGENASE ETHE1"/>
    <property type="match status" value="1"/>
</dbReference>
<dbReference type="CDD" id="cd00158">
    <property type="entry name" value="RHOD"/>
    <property type="match status" value="1"/>
</dbReference>
<evidence type="ECO:0000313" key="4">
    <source>
        <dbReference type="Proteomes" id="UP000199170"/>
    </source>
</evidence>
<dbReference type="PANTHER" id="PTHR43084:SF1">
    <property type="entry name" value="PERSULFIDE DIOXYGENASE ETHE1, MITOCHONDRIAL"/>
    <property type="match status" value="1"/>
</dbReference>
<dbReference type="InterPro" id="IPR036866">
    <property type="entry name" value="RibonucZ/Hydroxyglut_hydro"/>
</dbReference>
<protein>
    <submittedName>
        <fullName evidence="3">Glyoxylase, beta-lactamase superfamily II</fullName>
    </submittedName>
</protein>
<dbReference type="GO" id="GO:0050313">
    <property type="term" value="F:sulfur dioxygenase activity"/>
    <property type="evidence" value="ECO:0007669"/>
    <property type="project" value="InterPro"/>
</dbReference>
<dbReference type="Gene3D" id="3.60.15.10">
    <property type="entry name" value="Ribonuclease Z/Hydroxyacylglutathione hydrolase-like"/>
    <property type="match status" value="1"/>
</dbReference>
<dbReference type="InterPro" id="IPR001763">
    <property type="entry name" value="Rhodanese-like_dom"/>
</dbReference>
<dbReference type="Gene3D" id="3.40.250.10">
    <property type="entry name" value="Rhodanese-like domain"/>
    <property type="match status" value="1"/>
</dbReference>
<dbReference type="InterPro" id="IPR044528">
    <property type="entry name" value="POD-like_MBL-fold"/>
</dbReference>
<evidence type="ECO:0000259" key="2">
    <source>
        <dbReference type="PROSITE" id="PS50206"/>
    </source>
</evidence>
<feature type="domain" description="Rhodanese" evidence="2">
    <location>
        <begin position="19"/>
        <end position="115"/>
    </location>
</feature>
<dbReference type="InterPro" id="IPR001279">
    <property type="entry name" value="Metallo-B-lactamas"/>
</dbReference>
<dbReference type="SMART" id="SM00849">
    <property type="entry name" value="Lactamase_B"/>
    <property type="match status" value="1"/>
</dbReference>
<accession>A0A1H3GMV7</accession>
<dbReference type="SUPFAM" id="SSF52821">
    <property type="entry name" value="Rhodanese/Cell cycle control phosphatase"/>
    <property type="match status" value="1"/>
</dbReference>
<sequence>MSKLLAQRSVGGLANAIDANEDLTVVDTRPPESFEAWHVPGAVNVPYHPVDGLGGGFTWDDVAALLDEGPIAVICAKGLASTSFGFELSARGYEDVSVVKGGMEDWSKLYDVVELDVDGDLFLAQIQRRAKGCLGYVVGDRAAGEALVVDPTRQDHEFELVAADAGLRVTGVLDTHVHADHLSGGRALAERVSVPYYLHSEATERDVVHDFTPVSDGQTLSVGDVDVEVLAAPGHTTELVNLLVDGEYLLSADTLFVESVGRTELEFGEEGAKAGAEMLYETLHDVYAALDDDVTVLPGHVSVDADGRFGVAKPGELVAARLGALRGQLDLFALDRETFVERVTGQSNEKPPNFETVIDVNRGVLELDFEEGADLELGPNNCAV</sequence>
<dbReference type="PROSITE" id="PS00380">
    <property type="entry name" value="RHODANESE_1"/>
    <property type="match status" value="1"/>
</dbReference>
<dbReference type="PROSITE" id="PS50206">
    <property type="entry name" value="RHODANESE_3"/>
    <property type="match status" value="1"/>
</dbReference>
<dbReference type="InterPro" id="IPR001307">
    <property type="entry name" value="Thiosulphate_STrfase_CS"/>
</dbReference>
<dbReference type="SUPFAM" id="SSF56281">
    <property type="entry name" value="Metallo-hydrolase/oxidoreductase"/>
    <property type="match status" value="1"/>
</dbReference>
<dbReference type="GO" id="GO:0046872">
    <property type="term" value="F:metal ion binding"/>
    <property type="evidence" value="ECO:0007669"/>
    <property type="project" value="UniProtKB-KW"/>
</dbReference>
<evidence type="ECO:0000313" key="3">
    <source>
        <dbReference type="EMBL" id="SDY04370.1"/>
    </source>
</evidence>